<evidence type="ECO:0000256" key="1">
    <source>
        <dbReference type="PROSITE-ProRule" id="PRU00461"/>
    </source>
</evidence>
<gene>
    <name evidence="3" type="primary">LOC109465121</name>
</gene>
<dbReference type="SMART" id="SM00135">
    <property type="entry name" value="LY"/>
    <property type="match status" value="5"/>
</dbReference>
<proteinExistence type="predicted"/>
<dbReference type="Gene3D" id="2.120.10.30">
    <property type="entry name" value="TolB, C-terminal domain"/>
    <property type="match status" value="1"/>
</dbReference>
<dbReference type="KEGG" id="bbel:109465121"/>
<dbReference type="RefSeq" id="XP_019617821.1">
    <property type="nucleotide sequence ID" value="XM_019762262.1"/>
</dbReference>
<dbReference type="PROSITE" id="PS51120">
    <property type="entry name" value="LDLRB"/>
    <property type="match status" value="3"/>
</dbReference>
<evidence type="ECO:0000313" key="2">
    <source>
        <dbReference type="Proteomes" id="UP000515135"/>
    </source>
</evidence>
<dbReference type="Proteomes" id="UP000515135">
    <property type="component" value="Unplaced"/>
</dbReference>
<keyword evidence="2" id="KW-1185">Reference proteome</keyword>
<dbReference type="InterPro" id="IPR000033">
    <property type="entry name" value="LDLR_classB_rpt"/>
</dbReference>
<protein>
    <submittedName>
        <fullName evidence="3">Low-density lipoprotein receptor-related protein 4-like</fullName>
    </submittedName>
</protein>
<reference evidence="3" key="1">
    <citation type="submission" date="2025-08" db="UniProtKB">
        <authorList>
            <consortium name="RefSeq"/>
        </authorList>
    </citation>
    <scope>IDENTIFICATION</scope>
    <source>
        <tissue evidence="3">Gonad</tissue>
    </source>
</reference>
<evidence type="ECO:0000313" key="3">
    <source>
        <dbReference type="RefSeq" id="XP_019617821.1"/>
    </source>
</evidence>
<dbReference type="InterPro" id="IPR050778">
    <property type="entry name" value="Cueball_EGF_LRP_Nidogen"/>
</dbReference>
<feature type="repeat" description="LDL-receptor class B" evidence="1">
    <location>
        <begin position="145"/>
        <end position="186"/>
    </location>
</feature>
<sequence length="297" mass="32590">MYQGDPGSSNISEPFLLVADRYGEIILQVNITSGSTTTLPLGDVGQPAALDYDPLTDYVYWADDLNDKIHRARRDGSGRETILDITSDNSVFCLALDHAGGDIYWTDEDEHTISVAKMNGSSTRTLLTSSAVRSPYDLVLDPRNGLMYWADNGNDKIYRAAMDGSNPATIITGLSKPRAVTIDYREDRLYYSDGSHMYSSDLLGNDIQQLLYEDGKTVRGIAVDENYVYWSSSWSASPWQGKVGMLSKSNLTKTVLVEGLTYPFGIRLSTAAPPGVTTVNGNRFKITLLPSSLSGRV</sequence>
<feature type="repeat" description="LDL-receptor class B" evidence="1">
    <location>
        <begin position="101"/>
        <end position="144"/>
    </location>
</feature>
<name>A0A6P4YL14_BRABE</name>
<accession>A0A6P4YL14</accession>
<dbReference type="OrthoDB" id="6157061at2759"/>
<organism evidence="2 3">
    <name type="scientific">Branchiostoma belcheri</name>
    <name type="common">Amphioxus</name>
    <dbReference type="NCBI Taxonomy" id="7741"/>
    <lineage>
        <taxon>Eukaryota</taxon>
        <taxon>Metazoa</taxon>
        <taxon>Chordata</taxon>
        <taxon>Cephalochordata</taxon>
        <taxon>Leptocardii</taxon>
        <taxon>Amphioxiformes</taxon>
        <taxon>Branchiostomatidae</taxon>
        <taxon>Branchiostoma</taxon>
    </lineage>
</organism>
<dbReference type="Pfam" id="PF00058">
    <property type="entry name" value="Ldl_recept_b"/>
    <property type="match status" value="2"/>
</dbReference>
<feature type="repeat" description="LDL-receptor class B" evidence="1">
    <location>
        <begin position="57"/>
        <end position="100"/>
    </location>
</feature>
<dbReference type="PANTHER" id="PTHR46513:SF44">
    <property type="entry name" value="LDL RECEPTOR RELATED PROTEIN 4"/>
    <property type="match status" value="1"/>
</dbReference>
<dbReference type="AlphaFoldDB" id="A0A6P4YL14"/>
<dbReference type="InterPro" id="IPR011042">
    <property type="entry name" value="6-blade_b-propeller_TolB-like"/>
</dbReference>
<dbReference type="SUPFAM" id="SSF63825">
    <property type="entry name" value="YWTD domain"/>
    <property type="match status" value="1"/>
</dbReference>
<dbReference type="GeneID" id="109465121"/>
<dbReference type="PANTHER" id="PTHR46513">
    <property type="entry name" value="VITELLOGENIN RECEPTOR-LIKE PROTEIN-RELATED-RELATED"/>
    <property type="match status" value="1"/>
</dbReference>